<evidence type="ECO:0000256" key="2">
    <source>
        <dbReference type="ARBA" id="ARBA00023239"/>
    </source>
</evidence>
<keyword evidence="1" id="KW-0479">Metal-binding</keyword>
<evidence type="ECO:0000313" key="3">
    <source>
        <dbReference type="EMBL" id="PAD76136.1"/>
    </source>
</evidence>
<gene>
    <name evidence="3" type="ORF">CHH67_13075</name>
</gene>
<dbReference type="Gene3D" id="3.40.50.1400">
    <property type="match status" value="2"/>
</dbReference>
<dbReference type="Proteomes" id="UP000215596">
    <property type="component" value="Unassembled WGS sequence"/>
</dbReference>
<comment type="caution">
    <text evidence="3">The sequence shown here is derived from an EMBL/GenBank/DDBJ whole genome shotgun (WGS) entry which is preliminary data.</text>
</comment>
<dbReference type="OrthoDB" id="1489951at2"/>
<dbReference type="GO" id="GO:0016829">
    <property type="term" value="F:lyase activity"/>
    <property type="evidence" value="ECO:0007669"/>
    <property type="project" value="UniProtKB-KW"/>
</dbReference>
<dbReference type="PANTHER" id="PTHR33542:SF3">
    <property type="entry name" value="SIROHYDROCHLORIN FERROCHELATASE, CHLOROPLASTIC"/>
    <property type="match status" value="1"/>
</dbReference>
<keyword evidence="2" id="KW-0456">Lyase</keyword>
<evidence type="ECO:0000256" key="1">
    <source>
        <dbReference type="ARBA" id="ARBA00022723"/>
    </source>
</evidence>
<dbReference type="AlphaFoldDB" id="A0A268ESP1"/>
<evidence type="ECO:0000313" key="4">
    <source>
        <dbReference type="Proteomes" id="UP000215596"/>
    </source>
</evidence>
<accession>A0A268ESP1</accession>
<dbReference type="PANTHER" id="PTHR33542">
    <property type="entry name" value="SIROHYDROCHLORIN FERROCHELATASE, CHLOROPLASTIC"/>
    <property type="match status" value="1"/>
</dbReference>
<name>A0A268ESP1_9BACL</name>
<dbReference type="CDD" id="cd03416">
    <property type="entry name" value="CbiX_SirB_N"/>
    <property type="match status" value="1"/>
</dbReference>
<proteinExistence type="predicted"/>
<dbReference type="Pfam" id="PF01903">
    <property type="entry name" value="CbiX"/>
    <property type="match status" value="2"/>
</dbReference>
<organism evidence="3 4">
    <name type="scientific">Paenibacillus campinasensis</name>
    <dbReference type="NCBI Taxonomy" id="66347"/>
    <lineage>
        <taxon>Bacteria</taxon>
        <taxon>Bacillati</taxon>
        <taxon>Bacillota</taxon>
        <taxon>Bacilli</taxon>
        <taxon>Bacillales</taxon>
        <taxon>Paenibacillaceae</taxon>
        <taxon>Paenibacillus</taxon>
    </lineage>
</organism>
<reference evidence="3 4" key="1">
    <citation type="submission" date="2017-07" db="EMBL/GenBank/DDBJ databases">
        <title>Isolation and whole genome analysis of endospore-forming bacteria from heroin.</title>
        <authorList>
            <person name="Kalinowski J."/>
            <person name="Ahrens B."/>
            <person name="Al-Dilaimi A."/>
            <person name="Winkler A."/>
            <person name="Wibberg D."/>
            <person name="Schleenbecker U."/>
            <person name="Ruckert C."/>
            <person name="Wolfel R."/>
            <person name="Grass G."/>
        </authorList>
    </citation>
    <scope>NUCLEOTIDE SEQUENCE [LARGE SCALE GENOMIC DNA]</scope>
    <source>
        <strain evidence="3 4">7537-G1</strain>
    </source>
</reference>
<dbReference type="SUPFAM" id="SSF53800">
    <property type="entry name" value="Chelatase"/>
    <property type="match status" value="1"/>
</dbReference>
<sequence length="256" mass="28280">MSTIKPGVLVISHGSREPKWVSLVDEAVGKLAARLDMPVYSSYLELVEGRLIQDGITALESKGVTDLLVIPLFISAGSTHVDEIAYAIGAKDVPELETELDLFQVQARVHFGTPMDDDPDVALMVWDKVKALSVQPEKEVVLLIGHGSRHGSFRRRWEQGMSSLGRRVSEISGTNADYALLSPGDVRDKAILWKERGCDVIVAPLFLSEGYFTEKVIPERLAGLNCRYSGHTLLPHPLLTQWMESQAVHLLQSLNL</sequence>
<dbReference type="RefSeq" id="WP_095265635.1">
    <property type="nucleotide sequence ID" value="NZ_NPBY01000042.1"/>
</dbReference>
<protein>
    <submittedName>
        <fullName evidence="3">Cobalamin biosynthesis protein CbiX</fullName>
    </submittedName>
</protein>
<dbReference type="InterPro" id="IPR050963">
    <property type="entry name" value="Sirohydro_Cobaltochel/CbiX"/>
</dbReference>
<dbReference type="InterPro" id="IPR002762">
    <property type="entry name" value="CbiX-like"/>
</dbReference>
<dbReference type="GO" id="GO:0046872">
    <property type="term" value="F:metal ion binding"/>
    <property type="evidence" value="ECO:0007669"/>
    <property type="project" value="UniProtKB-KW"/>
</dbReference>
<dbReference type="EMBL" id="NPBY01000042">
    <property type="protein sequence ID" value="PAD76136.1"/>
    <property type="molecule type" value="Genomic_DNA"/>
</dbReference>